<dbReference type="Pfam" id="PF00756">
    <property type="entry name" value="Esterase"/>
    <property type="match status" value="1"/>
</dbReference>
<evidence type="ECO:0000256" key="2">
    <source>
        <dbReference type="ARBA" id="ARBA00022801"/>
    </source>
</evidence>
<dbReference type="InterPro" id="IPR000801">
    <property type="entry name" value="Esterase-like"/>
</dbReference>
<accession>A0A2T5G256</accession>
<dbReference type="Gene3D" id="3.40.50.1820">
    <property type="entry name" value="alpha/beta hydrolase"/>
    <property type="match status" value="1"/>
</dbReference>
<reference evidence="3 4" key="1">
    <citation type="submission" date="2017-09" db="EMBL/GenBank/DDBJ databases">
        <title>Sphingomonas panjinensis sp.nov., isolated from oil-contaminated soil.</title>
        <authorList>
            <person name="Wang L."/>
            <person name="Chen L."/>
        </authorList>
    </citation>
    <scope>NUCLEOTIDE SEQUENCE [LARGE SCALE GENOMIC DNA]</scope>
    <source>
        <strain evidence="3 4">FW-11</strain>
    </source>
</reference>
<evidence type="ECO:0000256" key="1">
    <source>
        <dbReference type="ARBA" id="ARBA00022729"/>
    </source>
</evidence>
<protein>
    <submittedName>
        <fullName evidence="3">Phospholipase</fullName>
    </submittedName>
</protein>
<name>A0A2T5G256_9SPHN</name>
<sequence>MLGLLLVGTSPLLAARSGELAARVTTAPPLPSAAHGYLRLTGDTSAALYVPSSYRPDRAMPLALLLHGASRRGDDMIARFRDQAEARGIILLAPDSLDYSWDIVVSNAAAGLTGIPPRYGGDVARIDVALAQIFSRYAVDPERVAIIGFSDGASYALSLGANNAGLFRHVVALAPGMMMPIRGKARSRIFIAHGRNDKVLPLGDTSRRFAPELRRAGFEVQLLLFDGGHEMPAPVIEQALAWYFREQQ</sequence>
<evidence type="ECO:0000313" key="4">
    <source>
        <dbReference type="Proteomes" id="UP000244162"/>
    </source>
</evidence>
<keyword evidence="1" id="KW-0732">Signal</keyword>
<dbReference type="InterPro" id="IPR050955">
    <property type="entry name" value="Plant_Biomass_Hydrol_Est"/>
</dbReference>
<dbReference type="PANTHER" id="PTHR43037:SF5">
    <property type="entry name" value="FERULOYL ESTERASE"/>
    <property type="match status" value="1"/>
</dbReference>
<dbReference type="SUPFAM" id="SSF53474">
    <property type="entry name" value="alpha/beta-Hydrolases"/>
    <property type="match status" value="1"/>
</dbReference>
<organism evidence="3 4">
    <name type="scientific">Sphingomonas oleivorans</name>
    <dbReference type="NCBI Taxonomy" id="1735121"/>
    <lineage>
        <taxon>Bacteria</taxon>
        <taxon>Pseudomonadati</taxon>
        <taxon>Pseudomonadota</taxon>
        <taxon>Alphaproteobacteria</taxon>
        <taxon>Sphingomonadales</taxon>
        <taxon>Sphingomonadaceae</taxon>
        <taxon>Sphingomonas</taxon>
    </lineage>
</organism>
<keyword evidence="2" id="KW-0378">Hydrolase</keyword>
<dbReference type="InterPro" id="IPR029058">
    <property type="entry name" value="AB_hydrolase_fold"/>
</dbReference>
<keyword evidence="4" id="KW-1185">Reference proteome</keyword>
<dbReference type="Proteomes" id="UP000244162">
    <property type="component" value="Unassembled WGS sequence"/>
</dbReference>
<proteinExistence type="predicted"/>
<dbReference type="PANTHER" id="PTHR43037">
    <property type="entry name" value="UNNAMED PRODUCT-RELATED"/>
    <property type="match status" value="1"/>
</dbReference>
<dbReference type="RefSeq" id="WP_165799516.1">
    <property type="nucleotide sequence ID" value="NZ_NWBU01000004.1"/>
</dbReference>
<comment type="caution">
    <text evidence="3">The sequence shown here is derived from an EMBL/GenBank/DDBJ whole genome shotgun (WGS) entry which is preliminary data.</text>
</comment>
<evidence type="ECO:0000313" key="3">
    <source>
        <dbReference type="EMBL" id="PTQ13222.1"/>
    </source>
</evidence>
<dbReference type="EMBL" id="NWBU01000004">
    <property type="protein sequence ID" value="PTQ13222.1"/>
    <property type="molecule type" value="Genomic_DNA"/>
</dbReference>
<gene>
    <name evidence="3" type="ORF">CLG96_03625</name>
</gene>
<dbReference type="GO" id="GO:0016787">
    <property type="term" value="F:hydrolase activity"/>
    <property type="evidence" value="ECO:0007669"/>
    <property type="project" value="UniProtKB-KW"/>
</dbReference>
<dbReference type="AlphaFoldDB" id="A0A2T5G256"/>